<feature type="domain" description="Protein YjdM N-terminal" evidence="4">
    <location>
        <begin position="2"/>
        <end position="31"/>
    </location>
</feature>
<evidence type="ECO:0000313" key="6">
    <source>
        <dbReference type="EMBL" id="MDK4325556.1"/>
    </source>
</evidence>
<evidence type="ECO:0000256" key="1">
    <source>
        <dbReference type="ARBA" id="ARBA00009248"/>
    </source>
</evidence>
<feature type="domain" description="Protein YjdM C-terminal" evidence="3">
    <location>
        <begin position="48"/>
        <end position="120"/>
    </location>
</feature>
<organism evidence="6 7">
    <name type="scientific">Corynebacterium propinquum</name>
    <dbReference type="NCBI Taxonomy" id="43769"/>
    <lineage>
        <taxon>Bacteria</taxon>
        <taxon>Bacillati</taxon>
        <taxon>Actinomycetota</taxon>
        <taxon>Actinomycetes</taxon>
        <taxon>Mycobacteriales</taxon>
        <taxon>Corynebacteriaceae</taxon>
        <taxon>Corynebacterium</taxon>
    </lineage>
</organism>
<dbReference type="Proteomes" id="UP001226160">
    <property type="component" value="Unassembled WGS sequence"/>
</dbReference>
<dbReference type="PANTHER" id="PTHR30305:SF3">
    <property type="entry name" value="PROTEIN YJDM"/>
    <property type="match status" value="1"/>
</dbReference>
<evidence type="ECO:0000313" key="7">
    <source>
        <dbReference type="Proteomes" id="UP001226160"/>
    </source>
</evidence>
<dbReference type="AlphaFoldDB" id="A0AAP4FAN8"/>
<dbReference type="SUPFAM" id="SSF57783">
    <property type="entry name" value="Zinc beta-ribbon"/>
    <property type="match status" value="1"/>
</dbReference>
<protein>
    <submittedName>
        <fullName evidence="6">Zinc ribbon domain-containing protein YjdM</fullName>
    </submittedName>
</protein>
<evidence type="ECO:0000256" key="2">
    <source>
        <dbReference type="SAM" id="MobiDB-lite"/>
    </source>
</evidence>
<dbReference type="EMBL" id="JASNVK010000004">
    <property type="protein sequence ID" value="MDK4300290.1"/>
    <property type="molecule type" value="Genomic_DNA"/>
</dbReference>
<reference evidence="6 8" key="1">
    <citation type="submission" date="2023-05" db="EMBL/GenBank/DDBJ databases">
        <title>Metabolic capabilities are highly conserved among human nasal-associated Corynebacterium species in pangenomic analyses.</title>
        <authorList>
            <person name="Tran T.H."/>
            <person name="Roberts A.Q."/>
            <person name="Escapa I.F."/>
            <person name="Gao W."/>
            <person name="Conlan S."/>
            <person name="Kong H."/>
            <person name="Segre J.A."/>
            <person name="Kelly M.S."/>
            <person name="Lemon K.P."/>
        </authorList>
    </citation>
    <scope>NUCLEOTIDE SEQUENCE</scope>
    <source>
        <strain evidence="6">KPL2654</strain>
        <strain evidence="5 8">KPL2811</strain>
    </source>
</reference>
<evidence type="ECO:0000259" key="3">
    <source>
        <dbReference type="Pfam" id="PF03831"/>
    </source>
</evidence>
<dbReference type="InterPro" id="IPR013987">
    <property type="entry name" value="YjdM_N"/>
</dbReference>
<gene>
    <name evidence="5" type="ORF">QPX45_03345</name>
    <name evidence="6" type="ORF">QPX54_03375</name>
</gene>
<accession>A0AAP4FAN8</accession>
<proteinExistence type="inferred from homology"/>
<evidence type="ECO:0000259" key="4">
    <source>
        <dbReference type="Pfam" id="PF08274"/>
    </source>
</evidence>
<sequence length="121" mass="12981">MTLPACPECTSEFTYELPPMIVCPECAHEWNPSTDSHDEATTPSNSVIKDSVGNELADGDSITITQTVKVKGAQQALKSGTKVRNIRLNFDAGTGLEDHNIDCKIDGFGAMTLKPAVVKKS</sequence>
<dbReference type="InterPro" id="IPR004624">
    <property type="entry name" value="YjdM"/>
</dbReference>
<dbReference type="PANTHER" id="PTHR30305">
    <property type="entry name" value="PROTEIN YJDM-RELATED"/>
    <property type="match status" value="1"/>
</dbReference>
<dbReference type="NCBIfam" id="TIGR00686">
    <property type="entry name" value="phnA"/>
    <property type="match status" value="1"/>
</dbReference>
<feature type="region of interest" description="Disordered" evidence="2">
    <location>
        <begin position="32"/>
        <end position="52"/>
    </location>
</feature>
<dbReference type="RefSeq" id="WP_049148211.1">
    <property type="nucleotide sequence ID" value="NZ_CABIYR010000003.1"/>
</dbReference>
<name>A0AAP4FAN8_9CORY</name>
<evidence type="ECO:0000313" key="5">
    <source>
        <dbReference type="EMBL" id="MDK4300290.1"/>
    </source>
</evidence>
<dbReference type="Proteomes" id="UP001243856">
    <property type="component" value="Unassembled WGS sequence"/>
</dbReference>
<keyword evidence="8" id="KW-1185">Reference proteome</keyword>
<dbReference type="SUPFAM" id="SSF82057">
    <property type="entry name" value="Prokaryotic SH3-related domain"/>
    <property type="match status" value="1"/>
</dbReference>
<dbReference type="EMBL" id="JASNVP010000003">
    <property type="protein sequence ID" value="MDK4325556.1"/>
    <property type="molecule type" value="Genomic_DNA"/>
</dbReference>
<comment type="caution">
    <text evidence="6">The sequence shown here is derived from an EMBL/GenBank/DDBJ whole genome shotgun (WGS) entry which is preliminary data.</text>
</comment>
<comment type="similarity">
    <text evidence="1">Belongs to the YjdM family.</text>
</comment>
<dbReference type="Gene3D" id="2.30.30.40">
    <property type="entry name" value="SH3 Domains"/>
    <property type="match status" value="1"/>
</dbReference>
<dbReference type="InterPro" id="IPR013988">
    <property type="entry name" value="YjdM_C"/>
</dbReference>
<dbReference type="Pfam" id="PF08274">
    <property type="entry name" value="Zn_Ribbon_YjdM"/>
    <property type="match status" value="1"/>
</dbReference>
<dbReference type="Gene3D" id="2.20.25.10">
    <property type="match status" value="1"/>
</dbReference>
<evidence type="ECO:0000313" key="8">
    <source>
        <dbReference type="Proteomes" id="UP001243856"/>
    </source>
</evidence>
<dbReference type="Pfam" id="PF03831">
    <property type="entry name" value="YjdM"/>
    <property type="match status" value="1"/>
</dbReference>